<keyword evidence="2" id="KW-1185">Reference proteome</keyword>
<dbReference type="EMBL" id="MU267705">
    <property type="protein sequence ID" value="KAH7910649.1"/>
    <property type="molecule type" value="Genomic_DNA"/>
</dbReference>
<accession>A0ACB8ABM2</accession>
<gene>
    <name evidence="1" type="ORF">BJ138DRAFT_1064754</name>
</gene>
<protein>
    <submittedName>
        <fullName evidence="1">Muts domain V-domain-containing protein</fullName>
    </submittedName>
</protein>
<reference evidence="1" key="1">
    <citation type="journal article" date="2021" name="New Phytol.">
        <title>Evolutionary innovations through gain and loss of genes in the ectomycorrhizal Boletales.</title>
        <authorList>
            <person name="Wu G."/>
            <person name="Miyauchi S."/>
            <person name="Morin E."/>
            <person name="Kuo A."/>
            <person name="Drula E."/>
            <person name="Varga T."/>
            <person name="Kohler A."/>
            <person name="Feng B."/>
            <person name="Cao Y."/>
            <person name="Lipzen A."/>
            <person name="Daum C."/>
            <person name="Hundley H."/>
            <person name="Pangilinan J."/>
            <person name="Johnson J."/>
            <person name="Barry K."/>
            <person name="LaButti K."/>
            <person name="Ng V."/>
            <person name="Ahrendt S."/>
            <person name="Min B."/>
            <person name="Choi I.G."/>
            <person name="Park H."/>
            <person name="Plett J.M."/>
            <person name="Magnuson J."/>
            <person name="Spatafora J.W."/>
            <person name="Nagy L.G."/>
            <person name="Henrissat B."/>
            <person name="Grigoriev I.V."/>
            <person name="Yang Z.L."/>
            <person name="Xu J."/>
            <person name="Martin F.M."/>
        </authorList>
    </citation>
    <scope>NUCLEOTIDE SEQUENCE</scope>
    <source>
        <strain evidence="1">ATCC 28755</strain>
    </source>
</reference>
<name>A0ACB8ABM2_9AGAM</name>
<comment type="caution">
    <text evidence="1">The sequence shown here is derived from an EMBL/GenBank/DDBJ whole genome shotgun (WGS) entry which is preliminary data.</text>
</comment>
<dbReference type="Proteomes" id="UP000790377">
    <property type="component" value="Unassembled WGS sequence"/>
</dbReference>
<evidence type="ECO:0000313" key="1">
    <source>
        <dbReference type="EMBL" id="KAH7910649.1"/>
    </source>
</evidence>
<sequence>MSPGTQASQGSKKRSNPSSQPRLSVFFKAPSSSSHIDLTLSDEEPPTKKPRTGIEPVSKVDQWRFNSSQPGPSSSMNTAEKSPTNTRREEFKRVLLSQNSVFDFRPPDEEESPERMEEDADPAQEDGNESADSDEAFKQLTDLFSNKSGKAKGKSKKVAGSSKSKKKAEEIGPSGQAYTPSEKQIIQLIQANPDTVLMIEVGYKFYFHEESAKIASKELGIVAYVRRNLLTASIPVHRRDVHLKKLLSQGHKVGIVEQTETAALKKISETRNTLFERKLTHLYTATTYVDELDSVDDLEKHVVSPLICLTETSKQSDGPGESVSISMIAISPSTGDVIWDEFDDSIMRTELETRLVHTRPAEVLLPDQGLSKMTEKVLEHFVQSTTKYCKIRTERFSDIMTYTDAFELVSDFYATNTKANEIEADSNAKPLAIVADFPQQVVVALAHAIKYLSAFSIADAFLGAKFFTKFTNKTHMLLNGNTLTNLELFRNDTDYQSKGSLMWILDHTRTKFGARLLKSWIARPLTDKRILQDRIDAVEEIISSPSEKLVALRQLMKKMPDLAKGLSRIQYGKCTPQELGVILSAFNKIAHTFDNYSGGTDSFNSNLLNEVMRTFPTIKSPIRELLNRISLNRAAEGKKESLWTNPDDCPALGELHILIQTVEVELEEELKSIRKLIKKPSLQWTSVPGTEYLIELKKSENRTVPDNWEIVSRSKYLTRYMTPRVKLKVEERARYKEALASEANKTYAAFLDDIAQNHYSIMRDTVNKLATVDCLLSFAHVALQEGYVRPEFTDDDTLEISEGRHPMVEALRTDPFVANSICMGGNVPRSAIITGPNMGGKSSAVRMVALIAIMAQIGSYVPAKSVKLGILDSILTRMGASDELARGRSTFMVEMTETCDILQAATDRSLVILDELGRGTSTADGMAIAGGVLQHLVQEVQCKTLFITHYPLVAIDLEKRFVGDIRNLHMGYTTETRIDGTRNVTFLYHLTPGIAAESFGIECARLAGVPEQILEHAFRRAKSCQVTFETHSIWNKINKCARLINQSLSRSDKTNESTQDLRSLVSSK</sequence>
<proteinExistence type="predicted"/>
<evidence type="ECO:0000313" key="2">
    <source>
        <dbReference type="Proteomes" id="UP000790377"/>
    </source>
</evidence>
<organism evidence="1 2">
    <name type="scientific">Hygrophoropsis aurantiaca</name>
    <dbReference type="NCBI Taxonomy" id="72124"/>
    <lineage>
        <taxon>Eukaryota</taxon>
        <taxon>Fungi</taxon>
        <taxon>Dikarya</taxon>
        <taxon>Basidiomycota</taxon>
        <taxon>Agaricomycotina</taxon>
        <taxon>Agaricomycetes</taxon>
        <taxon>Agaricomycetidae</taxon>
        <taxon>Boletales</taxon>
        <taxon>Coniophorineae</taxon>
        <taxon>Hygrophoropsidaceae</taxon>
        <taxon>Hygrophoropsis</taxon>
    </lineage>
</organism>